<keyword evidence="6" id="KW-0106">Calcium</keyword>
<keyword evidence="8" id="KW-0812">Transmembrane</keyword>
<feature type="domain" description="Fucolectin tachylectin-4 pentraxin-1" evidence="9">
    <location>
        <begin position="28"/>
        <end position="176"/>
    </location>
</feature>
<comment type="function">
    <text evidence="1">Acts as a defensive agent. Recognizes blood group fucosylated oligosaccharides including A, B, H and Lewis B-type antigens. Does not recognize Lewis A antigen and has low affinity for monovalent haptens.</text>
</comment>
<name>A0A7I8WEU3_9ANNE</name>
<keyword evidence="11" id="KW-1185">Reference proteome</keyword>
<gene>
    <name evidence="10" type="ORF">DGYR_LOCUS13834</name>
</gene>
<comment type="caution">
    <text evidence="10">The sequence shown here is derived from an EMBL/GenBank/DDBJ whole genome shotgun (WGS) entry which is preliminary data.</text>
</comment>
<evidence type="ECO:0000256" key="8">
    <source>
        <dbReference type="SAM" id="Phobius"/>
    </source>
</evidence>
<evidence type="ECO:0000256" key="2">
    <source>
        <dbReference type="ARBA" id="ARBA00010147"/>
    </source>
</evidence>
<evidence type="ECO:0000256" key="4">
    <source>
        <dbReference type="ARBA" id="ARBA00022723"/>
    </source>
</evidence>
<keyword evidence="7" id="KW-1015">Disulfide bond</keyword>
<feature type="transmembrane region" description="Helical" evidence="8">
    <location>
        <begin position="12"/>
        <end position="32"/>
    </location>
</feature>
<dbReference type="EMBL" id="CAJFCJ010000064">
    <property type="protein sequence ID" value="CAD5126596.1"/>
    <property type="molecule type" value="Genomic_DNA"/>
</dbReference>
<accession>A0A7I8WEU3</accession>
<dbReference type="Gene3D" id="2.60.120.260">
    <property type="entry name" value="Galactose-binding domain-like"/>
    <property type="match status" value="2"/>
</dbReference>
<comment type="subunit">
    <text evidence="3">Homotrimer.</text>
</comment>
<evidence type="ECO:0000256" key="1">
    <source>
        <dbReference type="ARBA" id="ARBA00002219"/>
    </source>
</evidence>
<evidence type="ECO:0000256" key="3">
    <source>
        <dbReference type="ARBA" id="ARBA00011233"/>
    </source>
</evidence>
<evidence type="ECO:0000256" key="7">
    <source>
        <dbReference type="ARBA" id="ARBA00023157"/>
    </source>
</evidence>
<evidence type="ECO:0000256" key="5">
    <source>
        <dbReference type="ARBA" id="ARBA00022734"/>
    </source>
</evidence>
<dbReference type="AlphaFoldDB" id="A0A7I8WEU3"/>
<keyword evidence="8" id="KW-1133">Transmembrane helix</keyword>
<dbReference type="PANTHER" id="PTHR45713">
    <property type="entry name" value="FTP DOMAIN-CONTAINING PROTEIN"/>
    <property type="match status" value="1"/>
</dbReference>
<dbReference type="OrthoDB" id="6102375at2759"/>
<dbReference type="GO" id="GO:0046872">
    <property type="term" value="F:metal ion binding"/>
    <property type="evidence" value="ECO:0007669"/>
    <property type="project" value="UniProtKB-KW"/>
</dbReference>
<dbReference type="SMART" id="SM00607">
    <property type="entry name" value="FTP"/>
    <property type="match status" value="1"/>
</dbReference>
<dbReference type="SUPFAM" id="SSF49785">
    <property type="entry name" value="Galactose-binding domain-like"/>
    <property type="match status" value="1"/>
</dbReference>
<dbReference type="Pfam" id="PF22633">
    <property type="entry name" value="F5_F8_type_C_2"/>
    <property type="match status" value="1"/>
</dbReference>
<keyword evidence="4" id="KW-0479">Metal-binding</keyword>
<dbReference type="InterPro" id="IPR008979">
    <property type="entry name" value="Galactose-bd-like_sf"/>
</dbReference>
<sequence>MIKKMRKILIQTLFIIFIWFEIIIQVSLLNLARGKLSFQSSTSGSINTHSAPQYANDDNHEHCSSTDSDIADFSWWSVDLEQEYDITKVCLLNVNDNVYNNLKEFNIFVGNYPNDEKIVCRYVDETVQRPNSNLVSQYNCYTCVTKAIGSFVTIKLTTINIKLILCDVDVKGMLIDDKRGFELLNLNKLITMTGGQHKSWSKEKGYDNSYKTLFHSRSYFSTPYFLIDAVQTLNVHRIIIVSLYNDDYHKRFEKTYISIKGIPATDLNFNSRFCVENLSGHFRTTYELFNIECNPILTGRYIIINQNVGTKENRFLEFMEMYIYISNIDENHPKEFGHVSKPSIIDAKLNSVALSSNQLTLLQDNIYYINDNTGKIDLVTNDNLLLTTKLTHLNQICLTVFHASSFTPGIEIKIRNFLNNEIIERETNGNFKHSHTICVKTPFLLTKDIEILSKNNQGLAEVDLIALSDSPKCLQRNDEWAFPNSSLPVNNEQYLHFLLKVANENEEITIYGSTTTVRQKKTASDLYLGGSPLRVGLMEKVRYS</sequence>
<dbReference type="PANTHER" id="PTHR45713:SF6">
    <property type="entry name" value="F5_8 TYPE C DOMAIN-CONTAINING PROTEIN"/>
    <property type="match status" value="1"/>
</dbReference>
<dbReference type="GO" id="GO:0001868">
    <property type="term" value="P:regulation of complement activation, lectin pathway"/>
    <property type="evidence" value="ECO:0007669"/>
    <property type="project" value="UniProtKB-ARBA"/>
</dbReference>
<keyword evidence="5" id="KW-0430">Lectin</keyword>
<dbReference type="GO" id="GO:0010185">
    <property type="term" value="P:regulation of cellular defense response"/>
    <property type="evidence" value="ECO:0007669"/>
    <property type="project" value="UniProtKB-ARBA"/>
</dbReference>
<dbReference type="InterPro" id="IPR051941">
    <property type="entry name" value="BG_Antigen-Binding_Lectin"/>
</dbReference>
<keyword evidence="8" id="KW-0472">Membrane</keyword>
<evidence type="ECO:0000256" key="6">
    <source>
        <dbReference type="ARBA" id="ARBA00022837"/>
    </source>
</evidence>
<reference evidence="10 11" key="1">
    <citation type="submission" date="2020-08" db="EMBL/GenBank/DDBJ databases">
        <authorList>
            <person name="Hejnol A."/>
        </authorList>
    </citation>
    <scope>NUCLEOTIDE SEQUENCE [LARGE SCALE GENOMIC DNA]</scope>
</reference>
<evidence type="ECO:0000313" key="10">
    <source>
        <dbReference type="EMBL" id="CAD5126596.1"/>
    </source>
</evidence>
<proteinExistence type="inferred from homology"/>
<organism evidence="10 11">
    <name type="scientific">Dimorphilus gyrociliatus</name>
    <dbReference type="NCBI Taxonomy" id="2664684"/>
    <lineage>
        <taxon>Eukaryota</taxon>
        <taxon>Metazoa</taxon>
        <taxon>Spiralia</taxon>
        <taxon>Lophotrochozoa</taxon>
        <taxon>Annelida</taxon>
        <taxon>Polychaeta</taxon>
        <taxon>Polychaeta incertae sedis</taxon>
        <taxon>Dinophilidae</taxon>
        <taxon>Dimorphilus</taxon>
    </lineage>
</organism>
<evidence type="ECO:0000259" key="9">
    <source>
        <dbReference type="SMART" id="SM00607"/>
    </source>
</evidence>
<protein>
    <submittedName>
        <fullName evidence="10">DgyrCDS14684</fullName>
    </submittedName>
</protein>
<dbReference type="GO" id="GO:0042806">
    <property type="term" value="F:fucose binding"/>
    <property type="evidence" value="ECO:0007669"/>
    <property type="project" value="UniProtKB-ARBA"/>
</dbReference>
<dbReference type="Proteomes" id="UP000549394">
    <property type="component" value="Unassembled WGS sequence"/>
</dbReference>
<evidence type="ECO:0000313" key="11">
    <source>
        <dbReference type="Proteomes" id="UP000549394"/>
    </source>
</evidence>
<comment type="similarity">
    <text evidence="2">Belongs to the fucolectin family.</text>
</comment>
<dbReference type="InterPro" id="IPR006585">
    <property type="entry name" value="FTP1"/>
</dbReference>